<dbReference type="Gene3D" id="1.10.1900.40">
    <property type="entry name" value="Acidic terminal segments, variant surface antigen of PfEMP1"/>
    <property type="match status" value="2"/>
</dbReference>
<feature type="domain" description="Duffy-antigen binding" evidence="3">
    <location>
        <begin position="1636"/>
        <end position="1813"/>
    </location>
</feature>
<sequence>MSTPGAPRGGGGAAGSSGGGGRGGSGGGGNDYSDAKHLLDSIGEEVYKEKVKSESNGFKDDLKGDLQKATNRSGETVSSNKPCELVKEYYTKRLGGNNNRHPCNELSGNDVDRFSDKIGGQCTDSKMRSGGKGACAPYRRLHLCHHNLETIETTSTAKHDLLAEVCYAAKEEGESLKNYHAQYDAKYKDYGSTICTVLARSFADIGDIVRGKDLFLGNTYESAQREKLDDKLKKIFGDIYKELSTTKNGAQTYYQDKSGGNFFKLREDWWTANRHTVWEAITCKANGTYFRATCSDSGDNRGGAQARNKCRCNGANVVPTYFDYVPQYLRWFEEWAEDFCRLRKRKLKDAIDKCRGKNGKDKYCSGNGYDCEQTIRGDEHFVEGECHKCSVVCTPFVKWIDNQKQEFLKQKEKCRNEIPSSKRQKRSIRSGSDGNKYDGYEKNFYEQLKKSGYGTVNKFLQLLNNETTCTKNGDIEEEGKIDFKTVKRSSDSGDDSNKTFYRTKYCQACPWCGAEKESGGGGWKDRQDTECGKGKDYSNYNDTEIPILTGDKTKGDMVKKYNKFCNGNGGNGAPAAAPDTATIGDNSDNATTGYCGGTNNSDKVPSLCEKWICYYKKKNENSDGKKDINFCVLQNNETVRSKKNSMHYNAFFWKWVHDMLIDSIEWRTQLGNCINKDNGNTCIRGCKKKCDCFLKWVNEKKTEWTNIKKHFYKQDMGSGVYGNFGHDYVLETLLKKEELLKIIEETYGNTEETKHIEELLKETGVVGGKDNTTIDKLLNHEKDEADKCLKTHKDDCKQQQDDTSGGRAGQPRAEVDEAGEEPDSEEEEEEEDEEEDEVEESEEEVKETEAEAPKVDDVNVCETVKNALADTGSLTQACNLKYGGNNSRLGWKCIPSGDSGVTGTRGSDATTGKSDASGSICVPPRRRRLYVGKLEQWATNMEATQPQGQTPSQSDKLREAFIESAAVETFFAWHDYKMEKKKEDEEQQELFGYKSRVEENLQKQLKEGKIPEDFIRQMFYTFGDYRDILFGKNIDSDVETVKKNINKVFENGKSKTSSAKTTPKDWWNENAKYIWEGMLCALSYDTEKTTKNEKVHNNLIKDINKNIQYDYNKVKIKSIPISGDNNTTLMQFASRPPFFRYLEEWGEEFCRKRTYTLKRIKEECRGKYNGKYCDGDGFDCKEIFSNKKGNISTFSCPTCGKYCRSYKQWINRKKKEFHKQNEKYDKEIKNVKTNNYDIYDKQFFETLPKNYKTIDSFLAKLKEEPYCKDNTGDSIINFKKSDETFRHAKLCTPCPVFGVQEKKDGWSNVPSKTCHGKSFEDTIDIKNMADPIQKGHMLVIDNSANGFEGDLQVFKGTSIFKGIRKDKWTCKNLCGLDVCFLENFKEAIDDKRNIQMRTLFKRWIENFLKDYNTIKENLNPCMNNGKESKCINGCSKNCECVEKWIDQKKEEWEKVRELYLKPYGMDHSDNVYEVKRFLKDLKPQTEVEKAIKTFGNLDDLDKSTECSDPDTSEREKGKEKDVVECLLNKLKKELKSCKTQHGDPQKPCEETLPPNTLTDEILDEDKDTPTNTKPQFCPKDVDEDTKEEKEEALCDRNKQPKCDNFKNRFSNSKCEPKTNLIGLNAHNRIASTNPNVYISPRVQQLCLQPLINLTGSLKKSDSVTGDKFSEALQECAYNEAKSLYQYYKGEGKKSIPLNNSVVIEDDIKEHTLEAMKRSYADYANIVKGYTWWIYPHKKDVDTVIISVAENFNGNIKSSHVPIDEDAKRLNLWKYIRNDIWKAMLCGYREAGGDTKTSENCRFPDIEAVPQFLRWFQEWTKIFCTKRNKLYDKMVTECQKAECDTSNGTVKETKCTEACEEYKSYVLSKKKEYDIQKDKYDKEFKKILNNKDAPKLLKVPCLSQNFNEKIKWENPYESFNESKYKDKCDCKKIEPSAPVVPDTRPPSPPPKTDELPAPADEPFDPTILQTTIPFGVALALGSIAFLFLKKKTHAPLDLFSVINIPKSDYDIPTKLSPNRYIPYTSGKYRGKRYIYLEGDSGTDSGYTDHYSDITSSSESEYEELDINDIYAPRAPKYKTLIEVVLEPSGKLSGNTIPTSGKNTPTSNIPSDNTPTPPPINDDEWNTLKDEFISNMLQNQPNTEPNILHDNVDNNTHPTMSRDNMEEKPFITSIHDRDLYTGEEYSYNVNMSTNSMDDPKYVSNNVYSGIDLINDTLSGDYDIYDELLKRKENELFGTEHHPKRTTTNHFATPTRDDPLHNQLELFHKWLDRHRNMCEKWENHHERLAKLKEEWENETHSGNTHPSDSNKTLNTDVSIQIHMDNPKTTNEFTYVDSNPNQVDDTYVDSNPDNSSMDTILEDLDKPFNEPYYDVQDDIYYDVNDHDTSTVDTNAMDVPSKVQIEMDVNTKLVKEKYPIADVWDI</sequence>
<dbReference type="InterPro" id="IPR041480">
    <property type="entry name" value="CIDR1_gamma"/>
</dbReference>
<evidence type="ECO:0000259" key="4">
    <source>
        <dbReference type="Pfam" id="PF15445"/>
    </source>
</evidence>
<name>A0A0L0CTN5_PLAFA</name>
<dbReference type="FunFam" id="1.10.1900.40:FF:000002">
    <property type="entry name" value="Erythrocyte membrane protein 1, PfEMP1"/>
    <property type="match status" value="1"/>
</dbReference>
<evidence type="ECO:0000259" key="6">
    <source>
        <dbReference type="Pfam" id="PF18562"/>
    </source>
</evidence>
<dbReference type="InterPro" id="IPR004258">
    <property type="entry name" value="DBL"/>
</dbReference>
<evidence type="ECO:0000259" key="2">
    <source>
        <dbReference type="Pfam" id="PF03011"/>
    </source>
</evidence>
<feature type="domain" description="Duffy-binding-like" evidence="2">
    <location>
        <begin position="1399"/>
        <end position="1543"/>
    </location>
</feature>
<dbReference type="InterPro" id="IPR008602">
    <property type="entry name" value="Duffy-antigen-binding"/>
</dbReference>
<accession>A0A0L0CTN5</accession>
<feature type="domain" description="Duffy-binding-like" evidence="7">
    <location>
        <begin position="1144"/>
        <end position="1289"/>
    </location>
</feature>
<feature type="domain" description="Cysteine-rich interdomain region 1 gamma" evidence="6">
    <location>
        <begin position="1336"/>
        <end position="1383"/>
    </location>
</feature>
<dbReference type="FunFam" id="1.20.1310.20:FF:000001">
    <property type="entry name" value="Erythrocyte membrane protein 1, PfEMP1"/>
    <property type="match status" value="1"/>
</dbReference>
<dbReference type="SUPFAM" id="SSF140924">
    <property type="entry name" value="Duffy binding domain-like"/>
    <property type="match status" value="5"/>
</dbReference>
<feature type="domain" description="Plasmodium falciparum erythrocyte membrane protein 1 acidic terminal segment" evidence="4">
    <location>
        <begin position="1970"/>
        <end position="2421"/>
    </location>
</feature>
<dbReference type="InterPro" id="IPR029210">
    <property type="entry name" value="PfEMP1_NTS"/>
</dbReference>
<feature type="compositionally biased region" description="Basic and acidic residues" evidence="1">
    <location>
        <begin position="847"/>
        <end position="857"/>
    </location>
</feature>
<evidence type="ECO:0000259" key="3">
    <source>
        <dbReference type="Pfam" id="PF05424"/>
    </source>
</evidence>
<evidence type="ECO:0000256" key="1">
    <source>
        <dbReference type="SAM" id="MobiDB-lite"/>
    </source>
</evidence>
<feature type="compositionally biased region" description="Acidic residues" evidence="1">
    <location>
        <begin position="816"/>
        <end position="846"/>
    </location>
</feature>
<feature type="compositionally biased region" description="Polar residues" evidence="1">
    <location>
        <begin position="2091"/>
        <end position="2100"/>
    </location>
</feature>
<feature type="domain" description="Duffy-binding-like" evidence="2">
    <location>
        <begin position="651"/>
        <end position="796"/>
    </location>
</feature>
<feature type="compositionally biased region" description="Basic and acidic residues" evidence="1">
    <location>
        <begin position="1536"/>
        <end position="1549"/>
    </location>
</feature>
<feature type="region of interest" description="Disordered" evidence="1">
    <location>
        <begin position="1536"/>
        <end position="1582"/>
    </location>
</feature>
<dbReference type="Proteomes" id="UP000054566">
    <property type="component" value="Unassembled WGS sequence"/>
</dbReference>
<dbReference type="OrthoDB" id="378897at2759"/>
<protein>
    <submittedName>
        <fullName evidence="8">Erythrocyte membrane protein 1</fullName>
    </submittedName>
</protein>
<feature type="domain" description="Duffy-binding-like" evidence="7">
    <location>
        <begin position="334"/>
        <end position="487"/>
    </location>
</feature>
<feature type="compositionally biased region" description="Polar residues" evidence="1">
    <location>
        <begin position="68"/>
        <end position="79"/>
    </location>
</feature>
<dbReference type="Gene3D" id="1.20.1310.20">
    <property type="entry name" value="Duffy-antigen binding domain"/>
    <property type="match status" value="3"/>
</dbReference>
<reference evidence="9" key="2">
    <citation type="submission" date="2015-07" db="EMBL/GenBank/DDBJ databases">
        <title>The genome sequence of Plasmodium falciparum RAJ116.</title>
        <authorList>
            <consortium name="The Broad Institute Genome Sequencing Platform"/>
            <person name="Volkman S.K."/>
            <person name="Neafsey D.E."/>
            <person name="Dash A.P."/>
            <person name="Chitnis C.E."/>
            <person name="Hartl D.L."/>
            <person name="Young S.K."/>
            <person name="Kodira C.D."/>
            <person name="Zeng Q."/>
            <person name="Koehrsen M."/>
            <person name="Godfrey P."/>
            <person name="Alvarado L."/>
            <person name="Berlin A."/>
            <person name="Borenstein D."/>
            <person name="Chen Z."/>
            <person name="Engels R."/>
            <person name="Freedman E."/>
            <person name="Gellesch M."/>
            <person name="Goldberg J."/>
            <person name="Griggs A."/>
            <person name="Gujja S."/>
            <person name="Heiman D."/>
            <person name="Hepburn T."/>
            <person name="Howarth C."/>
            <person name="Jen D."/>
            <person name="Larson L."/>
            <person name="Lewis B."/>
            <person name="Mehta T."/>
            <person name="Park D."/>
            <person name="Pearson M."/>
            <person name="Roberts A."/>
            <person name="Saif S."/>
            <person name="Shea T."/>
            <person name="Shenoy N."/>
            <person name="Sisk P."/>
            <person name="Stolte C."/>
            <person name="Sykes S."/>
            <person name="Walk T."/>
            <person name="White J."/>
            <person name="Yandava C."/>
            <person name="Wirth D.F."/>
            <person name="Nusbaum C."/>
            <person name="Birren B."/>
        </authorList>
    </citation>
    <scope>NUCLEOTIDE SEQUENCE [LARGE SCALE GENOMIC DNA]</scope>
    <source>
        <strain evidence="9">RAJ116</strain>
    </source>
</reference>
<dbReference type="Gene3D" id="1.20.58.830">
    <property type="match status" value="4"/>
</dbReference>
<feature type="region of interest" description="Disordered" evidence="1">
    <location>
        <begin position="899"/>
        <end position="919"/>
    </location>
</feature>
<organism evidence="8 9">
    <name type="scientific">Plasmodium falciparum RAJ116</name>
    <dbReference type="NCBI Taxonomy" id="580058"/>
    <lineage>
        <taxon>Eukaryota</taxon>
        <taxon>Sar</taxon>
        <taxon>Alveolata</taxon>
        <taxon>Apicomplexa</taxon>
        <taxon>Aconoidasida</taxon>
        <taxon>Haemosporida</taxon>
        <taxon>Plasmodiidae</taxon>
        <taxon>Plasmodium</taxon>
        <taxon>Plasmodium (Laverania)</taxon>
    </lineage>
</organism>
<feature type="region of interest" description="Disordered" evidence="1">
    <location>
        <begin position="1"/>
        <end position="36"/>
    </location>
</feature>
<evidence type="ECO:0000313" key="8">
    <source>
        <dbReference type="EMBL" id="KNC35805.1"/>
    </source>
</evidence>
<gene>
    <name evidence="8" type="ORF">PFLG_00886</name>
</gene>
<evidence type="ECO:0000313" key="9">
    <source>
        <dbReference type="Proteomes" id="UP000054566"/>
    </source>
</evidence>
<dbReference type="FunFam" id="1.20.58.830:FF:000003">
    <property type="entry name" value="Erythrocyte membrane protein 1, PfEMP1"/>
    <property type="match status" value="1"/>
</dbReference>
<dbReference type="FunFam" id="1.10.1900.40:FF:000001">
    <property type="entry name" value="Erythrocyte membrane protein 1"/>
    <property type="match status" value="1"/>
</dbReference>
<dbReference type="FunFam" id="1.20.58.1930:FF:000001">
    <property type="entry name" value="Erythrocyte membrane protein 1, PfEMP1"/>
    <property type="match status" value="1"/>
</dbReference>
<dbReference type="GO" id="GO:0016020">
    <property type="term" value="C:membrane"/>
    <property type="evidence" value="ECO:0007669"/>
    <property type="project" value="InterPro"/>
</dbReference>
<dbReference type="Pfam" id="PF18562">
    <property type="entry name" value="CIDR1_gamma"/>
    <property type="match status" value="1"/>
</dbReference>
<dbReference type="EMBL" id="GG663925">
    <property type="protein sequence ID" value="KNC35805.1"/>
    <property type="molecule type" value="Genomic_DNA"/>
</dbReference>
<feature type="region of interest" description="Disordered" evidence="1">
    <location>
        <begin position="51"/>
        <end position="79"/>
    </location>
</feature>
<feature type="domain" description="Duffy-antigen binding" evidence="3">
    <location>
        <begin position="920"/>
        <end position="1098"/>
    </location>
</feature>
<dbReference type="Gene3D" id="1.20.58.1930">
    <property type="match status" value="1"/>
</dbReference>
<feature type="compositionally biased region" description="Gly residues" evidence="1">
    <location>
        <begin position="7"/>
        <end position="30"/>
    </location>
</feature>
<dbReference type="Pfam" id="PF15445">
    <property type="entry name" value="ATS"/>
    <property type="match status" value="1"/>
</dbReference>
<feature type="compositionally biased region" description="Polar residues" evidence="1">
    <location>
        <begin position="899"/>
        <end position="917"/>
    </location>
</feature>
<dbReference type="InterPro" id="IPR044932">
    <property type="entry name" value="PfEMP1_ATS_sf"/>
</dbReference>
<dbReference type="GO" id="GO:0046789">
    <property type="term" value="F:host cell surface receptor binding"/>
    <property type="evidence" value="ECO:0007669"/>
    <property type="project" value="InterPro"/>
</dbReference>
<proteinExistence type="predicted"/>
<feature type="region of interest" description="Disordered" evidence="1">
    <location>
        <begin position="2091"/>
        <end position="2117"/>
    </location>
</feature>
<dbReference type="Pfam" id="PF22672">
    <property type="entry name" value="DBL_C"/>
    <property type="match status" value="2"/>
</dbReference>
<feature type="domain" description="Plasmodium falciparum erythrocyte membrane protein-1 N-terminal segment" evidence="5">
    <location>
        <begin position="34"/>
        <end position="70"/>
    </location>
</feature>
<feature type="compositionally biased region" description="Basic and acidic residues" evidence="1">
    <location>
        <begin position="51"/>
        <end position="66"/>
    </location>
</feature>
<evidence type="ECO:0000259" key="5">
    <source>
        <dbReference type="Pfam" id="PF15447"/>
    </source>
</evidence>
<feature type="compositionally biased region" description="Basic and acidic residues" evidence="1">
    <location>
        <begin position="791"/>
        <end position="800"/>
    </location>
</feature>
<reference evidence="9" key="1">
    <citation type="submission" date="2015-07" db="EMBL/GenBank/DDBJ databases">
        <title>Annotation of Plasmodium falciparum RAJ116.</title>
        <authorList>
            <consortium name="The Broad Institute Genome Sequencing Platform"/>
            <person name="Volkman S.K."/>
            <person name="Neafsey D.E."/>
            <person name="Dash A.P."/>
            <person name="Chitnis C.E."/>
            <person name="Hartl D.L."/>
            <person name="Young S.K."/>
            <person name="Zeng Q."/>
            <person name="Koehrsen M."/>
            <person name="Alvarado L."/>
            <person name="Berlin A."/>
            <person name="Borenstein D."/>
            <person name="Chapman S.B."/>
            <person name="Chen Z."/>
            <person name="Engels R."/>
            <person name="Freedman E."/>
            <person name="Gellesch M."/>
            <person name="Goldberg J."/>
            <person name="Griggs A."/>
            <person name="Gujja S."/>
            <person name="Heilman E.R."/>
            <person name="Heiman D.I."/>
            <person name="Howarth C."/>
            <person name="Jen D."/>
            <person name="Larson L."/>
            <person name="Mehta T."/>
            <person name="Neiman D."/>
            <person name="Park D."/>
            <person name="Pearson M."/>
            <person name="Roberts A."/>
            <person name="Saif S."/>
            <person name="Shea T."/>
            <person name="Shenoy N."/>
            <person name="Sisk P."/>
            <person name="Stolte C."/>
            <person name="Sykes S."/>
            <person name="Walk T."/>
            <person name="White J."/>
            <person name="Yandava C."/>
            <person name="Haas B."/>
            <person name="Henn M.R."/>
            <person name="Nusbaum C."/>
            <person name="Birren B."/>
        </authorList>
    </citation>
    <scope>NUCLEOTIDE SEQUENCE [LARGE SCALE GENOMIC DNA]</scope>
    <source>
        <strain evidence="9">RAJ116</strain>
    </source>
</reference>
<dbReference type="InterPro" id="IPR042202">
    <property type="entry name" value="Duffy-ag-bd_sf"/>
</dbReference>
<dbReference type="Pfam" id="PF15447">
    <property type="entry name" value="NTS"/>
    <property type="match status" value="1"/>
</dbReference>
<evidence type="ECO:0000259" key="7">
    <source>
        <dbReference type="Pfam" id="PF22672"/>
    </source>
</evidence>
<feature type="region of interest" description="Disordered" evidence="1">
    <location>
        <begin position="791"/>
        <end position="857"/>
    </location>
</feature>
<dbReference type="Pfam" id="PF03011">
    <property type="entry name" value="PFEMP"/>
    <property type="match status" value="2"/>
</dbReference>
<feature type="compositionally biased region" description="Low complexity" evidence="1">
    <location>
        <begin position="2101"/>
        <end position="2112"/>
    </location>
</feature>
<dbReference type="Pfam" id="PF05424">
    <property type="entry name" value="Duffy_binding"/>
    <property type="match status" value="3"/>
</dbReference>
<feature type="region of interest" description="Disordered" evidence="1">
    <location>
        <begin position="1934"/>
        <end position="1959"/>
    </location>
</feature>
<feature type="domain" description="Duffy-antigen binding" evidence="3">
    <location>
        <begin position="133"/>
        <end position="330"/>
    </location>
</feature>
<dbReference type="InterPro" id="IPR054595">
    <property type="entry name" value="DBL_C"/>
</dbReference>
<dbReference type="InterPro" id="IPR029211">
    <property type="entry name" value="PfEMP1_ATS"/>
</dbReference>